<evidence type="ECO:0000313" key="2">
    <source>
        <dbReference type="WBParaSite" id="PS1159_v2.g21315.t1"/>
    </source>
</evidence>
<dbReference type="Proteomes" id="UP000887580">
    <property type="component" value="Unplaced"/>
</dbReference>
<protein>
    <submittedName>
        <fullName evidence="2">Uncharacterized protein</fullName>
    </submittedName>
</protein>
<sequence>MYYCLLKCWLKIFILHLLILPIICDIYENEVKCFCDKLACPGSLVCTGRWCLIGIRTDGRLNQMCGWEDDERPPVNCAEGWNKWTEVCACTENLCNTFAFLRANMDRQNDELLSDDRGRNQKFEGGVRNTKNWYHSNNQVVLLLIIPLGVGSFLVCLIFLNFHCKMS</sequence>
<name>A0AC35FXI8_9BILA</name>
<organism evidence="1 2">
    <name type="scientific">Panagrolaimus sp. PS1159</name>
    <dbReference type="NCBI Taxonomy" id="55785"/>
    <lineage>
        <taxon>Eukaryota</taxon>
        <taxon>Metazoa</taxon>
        <taxon>Ecdysozoa</taxon>
        <taxon>Nematoda</taxon>
        <taxon>Chromadorea</taxon>
        <taxon>Rhabditida</taxon>
        <taxon>Tylenchina</taxon>
        <taxon>Panagrolaimomorpha</taxon>
        <taxon>Panagrolaimoidea</taxon>
        <taxon>Panagrolaimidae</taxon>
        <taxon>Panagrolaimus</taxon>
    </lineage>
</organism>
<proteinExistence type="predicted"/>
<dbReference type="WBParaSite" id="PS1159_v2.g21315.t1">
    <property type="protein sequence ID" value="PS1159_v2.g21315.t1"/>
    <property type="gene ID" value="PS1159_v2.g21315"/>
</dbReference>
<reference evidence="2" key="1">
    <citation type="submission" date="2022-11" db="UniProtKB">
        <authorList>
            <consortium name="WormBaseParasite"/>
        </authorList>
    </citation>
    <scope>IDENTIFICATION</scope>
</reference>
<evidence type="ECO:0000313" key="1">
    <source>
        <dbReference type="Proteomes" id="UP000887580"/>
    </source>
</evidence>
<accession>A0AC35FXI8</accession>